<dbReference type="InterPro" id="IPR001841">
    <property type="entry name" value="Znf_RING"/>
</dbReference>
<dbReference type="Pfam" id="PF00641">
    <property type="entry name" value="Zn_ribbon_RanBP"/>
    <property type="match status" value="1"/>
</dbReference>
<keyword evidence="11" id="KW-0833">Ubl conjugation pathway</keyword>
<dbReference type="InterPro" id="IPR051628">
    <property type="entry name" value="LUBAC_E3_Ligases"/>
</dbReference>
<feature type="domain" description="Ubiquitin-like" evidence="15">
    <location>
        <begin position="208"/>
        <end position="272"/>
    </location>
</feature>
<evidence type="ECO:0000256" key="14">
    <source>
        <dbReference type="SAM" id="MobiDB-lite"/>
    </source>
</evidence>
<sequence>MSQGTLLSWASAQVYQKDGSPESQWTNVLGVGKDQAATSQLCIYREPSGQFNLVIREDRPGGRGQMIFSLPLHGLSYNKKDPTLIELTFHDGTMYTAKFQSNKDANIMHTVISNLLHEVRRAGGGSAAASQQKERITTKQAWAEKGKSLTLPTPGRSPEVEDAEALAVSLMKAVEVGDKSFAMELASQLANLKPDLEVAVRNKDGPRIRLRVSIEDKDMCGGQYMMDVHPSTTIYTLKRMVHERLKFPINVQRWVIQKRLCQDEWTLSKCGVRGSGHTAYLYLLTAMSAGVDRNDLEPLEGAVGGEVAQGAVGGTALQPSLEAPSSIPPARRPVTPVTVAPTTPAPPRMGIADTVAAVNAVLDPQVAAQPQHVLLQGAAAPSAQQQQQQRLQAAAKTPSAAQALGWSCPACTYVNQATRPGCEICGTPRPEDYRVPENYVPDEEERERLRREQQAEEMYREEALGGEDSLQWGQEEEQGPAARLQPADRQPQGPAARLQPTDRQPQGPAARLQPHLPAELRRREANLQELMLAEQQFLVPNTLEFECAICFMDVEPGEGVVLRDCLHSFCRECLRQHIVQCEEADVKCPFVDDDYSCPAMLQDREIRALLSPDEYQRYQERGLAIAEGQARDAFHCKTADCRGFCFYEDLSNDFFCPVCGKRNCLTCKAIHENMTCREYQDDLRRRAHNDEAAQQTMAMLENMVQQGEAMHCPQCDIIVQKKEGCDWIRCSMCRTEICWVTKARRWGPAGPGDISGGCRCRVGGQKCHPECRNCH</sequence>
<feature type="compositionally biased region" description="Basic and acidic residues" evidence="14">
    <location>
        <begin position="446"/>
        <end position="463"/>
    </location>
</feature>
<dbReference type="FunFam" id="3.10.20.90:FF:000130">
    <property type="entry name" value="SHANK-associated RH domain interactor"/>
    <property type="match status" value="1"/>
</dbReference>
<dbReference type="PROSITE" id="PS00518">
    <property type="entry name" value="ZF_RING_1"/>
    <property type="match status" value="1"/>
</dbReference>
<evidence type="ECO:0000256" key="11">
    <source>
        <dbReference type="ARBA" id="ARBA00022786"/>
    </source>
</evidence>
<dbReference type="Gene3D" id="2.30.30.380">
    <property type="entry name" value="Zn-finger domain of Sec23/24"/>
    <property type="match status" value="1"/>
</dbReference>
<dbReference type="InterPro" id="IPR027370">
    <property type="entry name" value="Znf-RING_euk"/>
</dbReference>
<evidence type="ECO:0000256" key="2">
    <source>
        <dbReference type="ARBA" id="ARBA00004906"/>
    </source>
</evidence>
<keyword evidence="12" id="KW-0862">Zinc</keyword>
<dbReference type="InterPro" id="IPR011993">
    <property type="entry name" value="PH-like_dom_sf"/>
</dbReference>
<keyword evidence="10 13" id="KW-0863">Zinc-finger</keyword>
<feature type="domain" description="RING-type" evidence="16">
    <location>
        <begin position="547"/>
        <end position="589"/>
    </location>
</feature>
<dbReference type="InterPro" id="IPR029071">
    <property type="entry name" value="Ubiquitin-like_domsf"/>
</dbReference>
<dbReference type="Gene3D" id="1.20.120.1750">
    <property type="match status" value="1"/>
</dbReference>
<dbReference type="Proteomes" id="UP000838412">
    <property type="component" value="Chromosome 7"/>
</dbReference>
<keyword evidence="20" id="KW-1185">Reference proteome</keyword>
<dbReference type="CDD" id="cd01799">
    <property type="entry name" value="Ubl_HOIL1"/>
    <property type="match status" value="1"/>
</dbReference>
<feature type="region of interest" description="Disordered" evidence="14">
    <location>
        <begin position="424"/>
        <end position="517"/>
    </location>
</feature>
<dbReference type="OrthoDB" id="261960at2759"/>
<dbReference type="CDD" id="cd20358">
    <property type="entry name" value="Rcat_RBR_HOIL1"/>
    <property type="match status" value="1"/>
</dbReference>
<proteinExistence type="inferred from homology"/>
<dbReference type="SUPFAM" id="SSF57850">
    <property type="entry name" value="RING/U-box"/>
    <property type="match status" value="3"/>
</dbReference>
<dbReference type="SMART" id="SM00184">
    <property type="entry name" value="RING"/>
    <property type="match status" value="1"/>
</dbReference>
<dbReference type="FunFam" id="1.20.120.1750:FF:000026">
    <property type="entry name" value="RANBP2-type and C3HC4-type zinc finger containing 1"/>
    <property type="match status" value="1"/>
</dbReference>
<comment type="catalytic activity">
    <reaction evidence="1">
        <text>[E2 ubiquitin-conjugating enzyme]-S-ubiquitinyl-L-cysteine + [acceptor protein]-L-lysine = [E2 ubiquitin-conjugating enzyme]-L-cysteine + [acceptor protein]-N(6)-ubiquitinyl-L-lysine.</text>
        <dbReference type="EC" id="2.3.2.31"/>
    </reaction>
</comment>
<evidence type="ECO:0000256" key="13">
    <source>
        <dbReference type="PROSITE-ProRule" id="PRU00322"/>
    </source>
</evidence>
<evidence type="ECO:0000256" key="12">
    <source>
        <dbReference type="ARBA" id="ARBA00022833"/>
    </source>
</evidence>
<evidence type="ECO:0000256" key="10">
    <source>
        <dbReference type="ARBA" id="ARBA00022771"/>
    </source>
</evidence>
<dbReference type="PROSITE" id="PS01358">
    <property type="entry name" value="ZF_RANBP2_1"/>
    <property type="match status" value="1"/>
</dbReference>
<evidence type="ECO:0000259" key="17">
    <source>
        <dbReference type="PROSITE" id="PS50199"/>
    </source>
</evidence>
<evidence type="ECO:0000256" key="8">
    <source>
        <dbReference type="ARBA" id="ARBA00022723"/>
    </source>
</evidence>
<dbReference type="PROSITE" id="PS50053">
    <property type="entry name" value="UBIQUITIN_2"/>
    <property type="match status" value="1"/>
</dbReference>
<dbReference type="InterPro" id="IPR000626">
    <property type="entry name" value="Ubiquitin-like_dom"/>
</dbReference>
<evidence type="ECO:0000259" key="18">
    <source>
        <dbReference type="PROSITE" id="PS51873"/>
    </source>
</evidence>
<dbReference type="GO" id="GO:0009893">
    <property type="term" value="P:positive regulation of metabolic process"/>
    <property type="evidence" value="ECO:0007669"/>
    <property type="project" value="UniProtKB-ARBA"/>
</dbReference>
<keyword evidence="6" id="KW-0597">Phosphoprotein</keyword>
<dbReference type="PANTHER" id="PTHR22770:SF13">
    <property type="entry name" value="RING-TYPE DOMAIN-CONTAINING PROTEIN"/>
    <property type="match status" value="1"/>
</dbReference>
<evidence type="ECO:0000259" key="16">
    <source>
        <dbReference type="PROSITE" id="PS50089"/>
    </source>
</evidence>
<feature type="domain" description="RING-type" evidence="18">
    <location>
        <begin position="543"/>
        <end position="771"/>
    </location>
</feature>
<evidence type="ECO:0000256" key="7">
    <source>
        <dbReference type="ARBA" id="ARBA00022679"/>
    </source>
</evidence>
<dbReference type="GO" id="GO:0043161">
    <property type="term" value="P:proteasome-mediated ubiquitin-dependent protein catabolic process"/>
    <property type="evidence" value="ECO:0007669"/>
    <property type="project" value="TreeGrafter"/>
</dbReference>
<evidence type="ECO:0000313" key="20">
    <source>
        <dbReference type="Proteomes" id="UP000838412"/>
    </source>
</evidence>
<dbReference type="GO" id="GO:0043130">
    <property type="term" value="F:ubiquitin binding"/>
    <property type="evidence" value="ECO:0007669"/>
    <property type="project" value="TreeGrafter"/>
</dbReference>
<dbReference type="AlphaFoldDB" id="A0A8K0AB69"/>
<evidence type="ECO:0000256" key="5">
    <source>
        <dbReference type="ARBA" id="ARBA00017887"/>
    </source>
</evidence>
<evidence type="ECO:0000256" key="1">
    <source>
        <dbReference type="ARBA" id="ARBA00001798"/>
    </source>
</evidence>
<dbReference type="InterPro" id="IPR047558">
    <property type="entry name" value="BRcat_RBR_HOIL1"/>
</dbReference>
<comment type="similarity">
    <text evidence="3">Belongs to the RBR family.</text>
</comment>
<dbReference type="InterPro" id="IPR017907">
    <property type="entry name" value="Znf_RING_CS"/>
</dbReference>
<dbReference type="InterPro" id="IPR047559">
    <property type="entry name" value="HOIL1_RBR_mRING-HC-C3HC3D"/>
</dbReference>
<evidence type="ECO:0000259" key="15">
    <source>
        <dbReference type="PROSITE" id="PS50053"/>
    </source>
</evidence>
<comment type="pathway">
    <text evidence="2">Protein modification; protein ubiquitination.</text>
</comment>
<dbReference type="Pfam" id="PF13445">
    <property type="entry name" value="zf-RING_UBOX"/>
    <property type="match status" value="1"/>
</dbReference>
<dbReference type="CDD" id="cd16633">
    <property type="entry name" value="mRING-HC-C3HC3D_RBR_HOIL1"/>
    <property type="match status" value="1"/>
</dbReference>
<dbReference type="SMART" id="SM00547">
    <property type="entry name" value="ZnF_RBZ"/>
    <property type="match status" value="1"/>
</dbReference>
<name>A0A8K0AB69_BRALA</name>
<keyword evidence="7" id="KW-0808">Transferase</keyword>
<keyword evidence="8" id="KW-0479">Metal-binding</keyword>
<evidence type="ECO:0000256" key="4">
    <source>
        <dbReference type="ARBA" id="ARBA00012251"/>
    </source>
</evidence>
<evidence type="ECO:0000256" key="3">
    <source>
        <dbReference type="ARBA" id="ARBA00008278"/>
    </source>
</evidence>
<dbReference type="CDD" id="cd20345">
    <property type="entry name" value="BRcat_RBR_HOIL1"/>
    <property type="match status" value="1"/>
</dbReference>
<dbReference type="GO" id="GO:0071797">
    <property type="term" value="C:LUBAC complex"/>
    <property type="evidence" value="ECO:0007669"/>
    <property type="project" value="TreeGrafter"/>
</dbReference>
<reference evidence="19" key="1">
    <citation type="submission" date="2022-01" db="EMBL/GenBank/DDBJ databases">
        <authorList>
            <person name="Braso-Vives M."/>
        </authorList>
    </citation>
    <scope>NUCLEOTIDE SEQUENCE</scope>
</reference>
<evidence type="ECO:0000256" key="6">
    <source>
        <dbReference type="ARBA" id="ARBA00022553"/>
    </source>
</evidence>
<dbReference type="SUPFAM" id="SSF90209">
    <property type="entry name" value="Ran binding protein zinc finger-like"/>
    <property type="match status" value="1"/>
</dbReference>
<keyword evidence="9" id="KW-0677">Repeat</keyword>
<evidence type="ECO:0000313" key="19">
    <source>
        <dbReference type="EMBL" id="CAH1270746.1"/>
    </source>
</evidence>
<dbReference type="Gene3D" id="2.30.29.30">
    <property type="entry name" value="Pleckstrin-homology domain (PH domain)/Phosphotyrosine-binding domain (PTB)"/>
    <property type="match status" value="1"/>
</dbReference>
<dbReference type="PROSITE" id="PS50199">
    <property type="entry name" value="ZF_RANBP2_2"/>
    <property type="match status" value="1"/>
</dbReference>
<dbReference type="GO" id="GO:0008270">
    <property type="term" value="F:zinc ion binding"/>
    <property type="evidence" value="ECO:0007669"/>
    <property type="project" value="UniProtKB-KW"/>
</dbReference>
<evidence type="ECO:0000256" key="9">
    <source>
        <dbReference type="ARBA" id="ARBA00022737"/>
    </source>
</evidence>
<dbReference type="InterPro" id="IPR047557">
    <property type="entry name" value="Rcat_RBR_HOIL1"/>
</dbReference>
<dbReference type="InterPro" id="IPR001876">
    <property type="entry name" value="Znf_RanBP2"/>
</dbReference>
<organism evidence="19 20">
    <name type="scientific">Branchiostoma lanceolatum</name>
    <name type="common">Common lancelet</name>
    <name type="synonym">Amphioxus lanceolatum</name>
    <dbReference type="NCBI Taxonomy" id="7740"/>
    <lineage>
        <taxon>Eukaryota</taxon>
        <taxon>Metazoa</taxon>
        <taxon>Chordata</taxon>
        <taxon>Cephalochordata</taxon>
        <taxon>Leptocardii</taxon>
        <taxon>Amphioxiformes</taxon>
        <taxon>Branchiostomatidae</taxon>
        <taxon>Branchiostoma</taxon>
    </lineage>
</organism>
<dbReference type="PANTHER" id="PTHR22770">
    <property type="entry name" value="UBIQUITIN CONJUGATING ENZYME 7 INTERACTING PROTEIN-RELATED"/>
    <property type="match status" value="1"/>
</dbReference>
<gene>
    <name evidence="19" type="primary">SHARPIN</name>
    <name evidence="19" type="ORF">BLAG_LOCUS22934</name>
</gene>
<dbReference type="EC" id="2.3.2.31" evidence="4"/>
<dbReference type="InterPro" id="IPR044066">
    <property type="entry name" value="TRIAD_supradom"/>
</dbReference>
<dbReference type="UniPathway" id="UPA00143"/>
<dbReference type="GO" id="GO:0097039">
    <property type="term" value="P:protein linear polyubiquitination"/>
    <property type="evidence" value="ECO:0007669"/>
    <property type="project" value="TreeGrafter"/>
</dbReference>
<dbReference type="SUPFAM" id="SSF54236">
    <property type="entry name" value="Ubiquitin-like"/>
    <property type="match status" value="1"/>
</dbReference>
<dbReference type="FunFam" id="3.30.40.10:FF:000137">
    <property type="entry name" value="RanBP-type and C3HC4-type zinc finger-containing protein 1"/>
    <property type="match status" value="1"/>
</dbReference>
<dbReference type="InterPro" id="IPR036443">
    <property type="entry name" value="Znf_RanBP2_sf"/>
</dbReference>
<accession>A0A8K0AB69</accession>
<feature type="domain" description="RanBP2-type" evidence="17">
    <location>
        <begin position="402"/>
        <end position="431"/>
    </location>
</feature>
<dbReference type="InterPro" id="IPR013083">
    <property type="entry name" value="Znf_RING/FYVE/PHD"/>
</dbReference>
<dbReference type="Gene3D" id="3.10.20.90">
    <property type="entry name" value="Phosphatidylinositol 3-kinase Catalytic Subunit, Chain A, domain 1"/>
    <property type="match status" value="1"/>
</dbReference>
<dbReference type="Gene3D" id="3.30.40.10">
    <property type="entry name" value="Zinc/RING finger domain, C3HC4 (zinc finger)"/>
    <property type="match status" value="1"/>
</dbReference>
<dbReference type="PROSITE" id="PS50089">
    <property type="entry name" value="ZF_RING_2"/>
    <property type="match status" value="1"/>
</dbReference>
<dbReference type="GO" id="GO:0061630">
    <property type="term" value="F:ubiquitin protein ligase activity"/>
    <property type="evidence" value="ECO:0007669"/>
    <property type="project" value="UniProtKB-EC"/>
</dbReference>
<dbReference type="EMBL" id="OV696692">
    <property type="protein sequence ID" value="CAH1270746.1"/>
    <property type="molecule type" value="Genomic_DNA"/>
</dbReference>
<protein>
    <recommendedName>
        <fullName evidence="5">RanBP-type and C3HC4-type zinc finger-containing protein 1</fullName>
        <ecNumber evidence="4">2.3.2.31</ecNumber>
    </recommendedName>
</protein>
<dbReference type="PROSITE" id="PS51873">
    <property type="entry name" value="TRIAD"/>
    <property type="match status" value="1"/>
</dbReference>